<evidence type="ECO:0000313" key="2">
    <source>
        <dbReference type="EMBL" id="KAJ4441533.1"/>
    </source>
</evidence>
<evidence type="ECO:0000256" key="1">
    <source>
        <dbReference type="SAM" id="MobiDB-lite"/>
    </source>
</evidence>
<comment type="caution">
    <text evidence="2">The sequence shown here is derived from an EMBL/GenBank/DDBJ whole genome shotgun (WGS) entry which is preliminary data.</text>
</comment>
<proteinExistence type="predicted"/>
<keyword evidence="3" id="KW-1185">Reference proteome</keyword>
<feature type="compositionally biased region" description="Basic and acidic residues" evidence="1">
    <location>
        <begin position="1"/>
        <end position="33"/>
    </location>
</feature>
<gene>
    <name evidence="2" type="ORF">ANN_11389</name>
</gene>
<sequence>MWRRGEERRGGRRGEERRGEERRGEERRGEERKVKKKYKAKGGQNGRTVGKYGLGKRNDREYFVNSCKRNAMIVGNTLFQQHKKKKILMDMPKGRKKISDSLLLLVQERFRNCLKNAKTLPRADINTDHVLLIVKVDIRLKKLRGKQVSKKLNMEKLKNEEDRRKFEAEYAIRKVQENREGLDFNGLHQLLVHADDMNIFGENSQTIRENMGILLESSNEIGLKVNSENTKIWTLTLREEQRLRLFENKVLRKIFRAMRDEVPGEWRKLHNTELHALYSSPDIIRNIKSRRLRWSGTCSTYTLEMNNDRESKANSARKAENPHDNVLQYTSCRRKVCFKKFSSIRIVGVAGEMNTNSYWLSINEYSPVVAFPARPETCVCASSTTVKTHVFVRLWGVGAGILSTTVPGFLAFHNISARIHSLRALPRALRYLGRAVRMDPVLLGHLDCMNLEKRDPIGCVGDGSHAAGELVHLILIHPTNSGSYDFDSWSISASYVDSLEEIPIEPVLEYENNQRRIWTLRRNEENEWKHLKCGYLRMEREMDRENKERSCVGKSG</sequence>
<dbReference type="Proteomes" id="UP001148838">
    <property type="component" value="Unassembled WGS sequence"/>
</dbReference>
<feature type="region of interest" description="Disordered" evidence="1">
    <location>
        <begin position="1"/>
        <end position="53"/>
    </location>
</feature>
<accession>A0ABQ8T5K3</accession>
<reference evidence="2 3" key="1">
    <citation type="journal article" date="2022" name="Allergy">
        <title>Genome assembly and annotation of Periplaneta americana reveal a comprehensive cockroach allergen profile.</title>
        <authorList>
            <person name="Wang L."/>
            <person name="Xiong Q."/>
            <person name="Saelim N."/>
            <person name="Wang L."/>
            <person name="Nong W."/>
            <person name="Wan A.T."/>
            <person name="Shi M."/>
            <person name="Liu X."/>
            <person name="Cao Q."/>
            <person name="Hui J.H.L."/>
            <person name="Sookrung N."/>
            <person name="Leung T.F."/>
            <person name="Tungtrongchitr A."/>
            <person name="Tsui S.K.W."/>
        </authorList>
    </citation>
    <scope>NUCLEOTIDE SEQUENCE [LARGE SCALE GENOMIC DNA]</scope>
    <source>
        <strain evidence="2">PWHHKU_190912</strain>
    </source>
</reference>
<organism evidence="2 3">
    <name type="scientific">Periplaneta americana</name>
    <name type="common">American cockroach</name>
    <name type="synonym">Blatta americana</name>
    <dbReference type="NCBI Taxonomy" id="6978"/>
    <lineage>
        <taxon>Eukaryota</taxon>
        <taxon>Metazoa</taxon>
        <taxon>Ecdysozoa</taxon>
        <taxon>Arthropoda</taxon>
        <taxon>Hexapoda</taxon>
        <taxon>Insecta</taxon>
        <taxon>Pterygota</taxon>
        <taxon>Neoptera</taxon>
        <taxon>Polyneoptera</taxon>
        <taxon>Dictyoptera</taxon>
        <taxon>Blattodea</taxon>
        <taxon>Blattoidea</taxon>
        <taxon>Blattidae</taxon>
        <taxon>Blattinae</taxon>
        <taxon>Periplaneta</taxon>
    </lineage>
</organism>
<dbReference type="EMBL" id="JAJSOF020000015">
    <property type="protein sequence ID" value="KAJ4441533.1"/>
    <property type="molecule type" value="Genomic_DNA"/>
</dbReference>
<name>A0ABQ8T5K3_PERAM</name>
<protein>
    <submittedName>
        <fullName evidence="2">Uncharacterized protein</fullName>
    </submittedName>
</protein>
<evidence type="ECO:0000313" key="3">
    <source>
        <dbReference type="Proteomes" id="UP001148838"/>
    </source>
</evidence>